<name>A0ABR5VXU0_9VIBR</name>
<dbReference type="Proteomes" id="UP000075609">
    <property type="component" value="Unassembled WGS sequence"/>
</dbReference>
<comment type="caution">
    <text evidence="1">The sequence shown here is derived from an EMBL/GenBank/DDBJ whole genome shotgun (WGS) entry which is preliminary data.</text>
</comment>
<sequence>MECVRSKLRGKTSAPLTTALVDGEYFMFVLLIANPSSSGGSLNVNCASFRNDAVRALELFLAEYGFIRVISVGKV</sequence>
<organism evidence="1 2">
    <name type="scientific">Vibrio cidicii</name>
    <dbReference type="NCBI Taxonomy" id="1763883"/>
    <lineage>
        <taxon>Bacteria</taxon>
        <taxon>Pseudomonadati</taxon>
        <taxon>Pseudomonadota</taxon>
        <taxon>Gammaproteobacteria</taxon>
        <taxon>Vibrionales</taxon>
        <taxon>Vibrionaceae</taxon>
        <taxon>Vibrio</taxon>
    </lineage>
</organism>
<evidence type="ECO:0000313" key="2">
    <source>
        <dbReference type="Proteomes" id="UP000075609"/>
    </source>
</evidence>
<accession>A0ABR5VXU0</accession>
<protein>
    <submittedName>
        <fullName evidence="1">Uncharacterized protein</fullName>
    </submittedName>
</protein>
<gene>
    <name evidence="1" type="ORF">ATY35_19410</name>
</gene>
<reference evidence="1 2" key="1">
    <citation type="submission" date="2015-12" db="EMBL/GenBank/DDBJ databases">
        <authorList>
            <person name="Tarr C.L."/>
            <person name="Gladney L.M."/>
        </authorList>
    </citation>
    <scope>NUCLEOTIDE SEQUENCE [LARGE SCALE GENOMIC DNA]</scope>
    <source>
        <strain evidence="1 2">1048-83</strain>
    </source>
</reference>
<keyword evidence="2" id="KW-1185">Reference proteome</keyword>
<evidence type="ECO:0000313" key="1">
    <source>
        <dbReference type="EMBL" id="KYN82571.1"/>
    </source>
</evidence>
<dbReference type="EMBL" id="LOBP01000177">
    <property type="protein sequence ID" value="KYN82571.1"/>
    <property type="molecule type" value="Genomic_DNA"/>
</dbReference>
<proteinExistence type="predicted"/>